<dbReference type="Pfam" id="PF04233">
    <property type="entry name" value="Phage_Mu_F"/>
    <property type="match status" value="1"/>
</dbReference>
<protein>
    <submittedName>
        <fullName evidence="2">Phage (Mu-like) virion morphogenesis protein</fullName>
    </submittedName>
</protein>
<evidence type="ECO:0000313" key="3">
    <source>
        <dbReference type="Proteomes" id="UP000190837"/>
    </source>
</evidence>
<name>A0A1C3H4Z7_9GAMM</name>
<evidence type="ECO:0000313" key="2">
    <source>
        <dbReference type="EMBL" id="SAM66307.1"/>
    </source>
</evidence>
<organism evidence="2 3">
    <name type="scientific">Cardiobacterium hominis</name>
    <dbReference type="NCBI Taxonomy" id="2718"/>
    <lineage>
        <taxon>Bacteria</taxon>
        <taxon>Pseudomonadati</taxon>
        <taxon>Pseudomonadota</taxon>
        <taxon>Gammaproteobacteria</taxon>
        <taxon>Cardiobacteriales</taxon>
        <taxon>Cardiobacteriaceae</taxon>
        <taxon>Cardiobacterium</taxon>
    </lineage>
</organism>
<sequence length="423" mass="47550">MSLAHTQLPFAEQINYYRQKLDLPSESYADIYGAEHDHAFVVAGANRLDMVADFRKAVDKAIADGTTLEEFRRDFDDIVAKYGWQYNGGRDWRSRIIYDTNLHASYQAGRYEQQQEMKHLRPYWEYRHRDGQKHPRPEHEAWNGLVLHCDDPWWQTHYPINAYGCKCTVFAHSKRSLAQRGLKVGEAPAIEWQQQIIGKNSNNPRVVSVPKGIDPGFDRIPGKNAGREGLQRLFDKASAVPPKLATHAMQQVLDNPRARALLTQEITKMVDTVASEMVARGVSKSIGVIAPDILADLAARKLMPATAVITLRDKDILHILRTSKAGMHLPINFLHHIADHLQAPQAVLLDTTQSEPALLYVFDLGGNKGKVVLKLGYESRVKDAETGAKQNVLLNILRSGGTFVWDAKAQQGLAHYTLIKGKL</sequence>
<evidence type="ECO:0000259" key="1">
    <source>
        <dbReference type="Pfam" id="PF04233"/>
    </source>
</evidence>
<dbReference type="Proteomes" id="UP000190837">
    <property type="component" value="Unassembled WGS sequence"/>
</dbReference>
<dbReference type="InterPro" id="IPR006528">
    <property type="entry name" value="Phage_head_morphogenesis_dom"/>
</dbReference>
<dbReference type="EMBL" id="FKLO01000054">
    <property type="protein sequence ID" value="SAM66307.1"/>
    <property type="molecule type" value="Genomic_DNA"/>
</dbReference>
<gene>
    <name evidence="2" type="ORF">CHUV0807_1600</name>
</gene>
<dbReference type="AlphaFoldDB" id="A0A1C3H4Z7"/>
<feature type="domain" description="Phage head morphogenesis" evidence="1">
    <location>
        <begin position="53"/>
        <end position="169"/>
    </location>
</feature>
<proteinExistence type="predicted"/>
<accession>A0A1C3H4Z7</accession>
<dbReference type="RefSeq" id="WP_079541038.1">
    <property type="nucleotide sequence ID" value="NZ_FKLO01000054.1"/>
</dbReference>
<reference evidence="3" key="1">
    <citation type="submission" date="2016-04" db="EMBL/GenBank/DDBJ databases">
        <authorList>
            <person name="Tagini F."/>
        </authorList>
    </citation>
    <scope>NUCLEOTIDE SEQUENCE [LARGE SCALE GENOMIC DNA]</scope>
    <source>
        <strain evidence="3">CHUV0807</strain>
    </source>
</reference>